<evidence type="ECO:0000313" key="1">
    <source>
        <dbReference type="EMBL" id="KAF4073836.1"/>
    </source>
</evidence>
<accession>A0A7J5ZTP2</accession>
<dbReference type="EMBL" id="JAAGNN010000023">
    <property type="protein sequence ID" value="KAF4073836.1"/>
    <property type="molecule type" value="Genomic_DNA"/>
</dbReference>
<reference evidence="1 2" key="1">
    <citation type="submission" date="2020-02" db="EMBL/GenBank/DDBJ databases">
        <title>A chromosome-scale genome assembly of the black bullhead catfish (Ameiurus melas).</title>
        <authorList>
            <person name="Wen M."/>
            <person name="Zham M."/>
            <person name="Cabau C."/>
            <person name="Klopp C."/>
            <person name="Donnadieu C."/>
            <person name="Roques C."/>
            <person name="Bouchez O."/>
            <person name="Lampietro C."/>
            <person name="Jouanno E."/>
            <person name="Herpin A."/>
            <person name="Louis A."/>
            <person name="Berthelot C."/>
            <person name="Parey E."/>
            <person name="Roest-Crollius H."/>
            <person name="Braasch I."/>
            <person name="Postlethwait J."/>
            <person name="Robinson-Rechavi M."/>
            <person name="Echchiki A."/>
            <person name="Begum T."/>
            <person name="Montfort J."/>
            <person name="Schartl M."/>
            <person name="Bobe J."/>
            <person name="Guiguen Y."/>
        </authorList>
    </citation>
    <scope>NUCLEOTIDE SEQUENCE [LARGE SCALE GENOMIC DNA]</scope>
    <source>
        <strain evidence="1">M_S1</strain>
        <tissue evidence="1">Blood</tissue>
    </source>
</reference>
<name>A0A7J5ZTP2_AMEME</name>
<comment type="caution">
    <text evidence="1">The sequence shown here is derived from an EMBL/GenBank/DDBJ whole genome shotgun (WGS) entry which is preliminary data.</text>
</comment>
<gene>
    <name evidence="1" type="ORF">AMELA_G00247730</name>
</gene>
<evidence type="ECO:0000313" key="2">
    <source>
        <dbReference type="Proteomes" id="UP000593565"/>
    </source>
</evidence>
<dbReference type="AlphaFoldDB" id="A0A7J5ZTP2"/>
<dbReference type="Proteomes" id="UP000593565">
    <property type="component" value="Unassembled WGS sequence"/>
</dbReference>
<proteinExistence type="predicted"/>
<keyword evidence="2" id="KW-1185">Reference proteome</keyword>
<protein>
    <submittedName>
        <fullName evidence="1">Uncharacterized protein</fullName>
    </submittedName>
</protein>
<organism evidence="1 2">
    <name type="scientific">Ameiurus melas</name>
    <name type="common">Black bullhead</name>
    <name type="synonym">Silurus melas</name>
    <dbReference type="NCBI Taxonomy" id="219545"/>
    <lineage>
        <taxon>Eukaryota</taxon>
        <taxon>Metazoa</taxon>
        <taxon>Chordata</taxon>
        <taxon>Craniata</taxon>
        <taxon>Vertebrata</taxon>
        <taxon>Euteleostomi</taxon>
        <taxon>Actinopterygii</taxon>
        <taxon>Neopterygii</taxon>
        <taxon>Teleostei</taxon>
        <taxon>Ostariophysi</taxon>
        <taxon>Siluriformes</taxon>
        <taxon>Ictaluridae</taxon>
        <taxon>Ameiurus</taxon>
    </lineage>
</organism>
<sequence>MAEKRRCLEDLAPGARTSHQLTKPDQQSFAYTTPTTAESHFTVSYMSDAVLKSGVSKTLSSKVATFTLG</sequence>